<evidence type="ECO:0000313" key="3">
    <source>
        <dbReference type="Proteomes" id="UP001597261"/>
    </source>
</evidence>
<comment type="caution">
    <text evidence="2">The sequence shown here is derived from an EMBL/GenBank/DDBJ whole genome shotgun (WGS) entry which is preliminary data.</text>
</comment>
<evidence type="ECO:0000256" key="1">
    <source>
        <dbReference type="SAM" id="MobiDB-lite"/>
    </source>
</evidence>
<dbReference type="RefSeq" id="WP_381079861.1">
    <property type="nucleotide sequence ID" value="NZ_JBHUDX010000019.1"/>
</dbReference>
<gene>
    <name evidence="2" type="ORF">ACFSL4_07595</name>
</gene>
<keyword evidence="3" id="KW-1185">Reference proteome</keyword>
<reference evidence="3" key="1">
    <citation type="journal article" date="2019" name="Int. J. Syst. Evol. Microbiol.">
        <title>The Global Catalogue of Microorganisms (GCM) 10K type strain sequencing project: providing services to taxonomists for standard genome sequencing and annotation.</title>
        <authorList>
            <consortium name="The Broad Institute Genomics Platform"/>
            <consortium name="The Broad Institute Genome Sequencing Center for Infectious Disease"/>
            <person name="Wu L."/>
            <person name="Ma J."/>
        </authorList>
    </citation>
    <scope>NUCLEOTIDE SEQUENCE [LARGE SCALE GENOMIC DNA]</scope>
    <source>
        <strain evidence="3">CGMCC 1.12470</strain>
    </source>
</reference>
<proteinExistence type="predicted"/>
<dbReference type="EMBL" id="JBHUDX010000019">
    <property type="protein sequence ID" value="MFD1658083.1"/>
    <property type="molecule type" value="Genomic_DNA"/>
</dbReference>
<feature type="region of interest" description="Disordered" evidence="1">
    <location>
        <begin position="17"/>
        <end position="46"/>
    </location>
</feature>
<dbReference type="Proteomes" id="UP001597261">
    <property type="component" value="Unassembled WGS sequence"/>
</dbReference>
<name>A0ABW4IMI3_9ACTN</name>
<accession>A0ABW4IMI3</accession>
<evidence type="ECO:0000313" key="2">
    <source>
        <dbReference type="EMBL" id="MFD1658083.1"/>
    </source>
</evidence>
<sequence>MPSDPYAALHALVLAEAVRTTKPNPERDPEPGEEPLPPAAPEQEHD</sequence>
<organism evidence="2 3">
    <name type="scientific">Streptomyces caeni</name>
    <dbReference type="NCBI Taxonomy" id="2307231"/>
    <lineage>
        <taxon>Bacteria</taxon>
        <taxon>Bacillati</taxon>
        <taxon>Actinomycetota</taxon>
        <taxon>Actinomycetes</taxon>
        <taxon>Kitasatosporales</taxon>
        <taxon>Streptomycetaceae</taxon>
        <taxon>Streptomyces</taxon>
    </lineage>
</organism>
<protein>
    <submittedName>
        <fullName evidence="2">Uncharacterized protein</fullName>
    </submittedName>
</protein>